<accession>A0ABS1D7S8</accession>
<gene>
    <name evidence="1" type="ORF">CKO28_00230</name>
</gene>
<organism evidence="1 2">
    <name type="scientific">Rhodovibrio sodomensis</name>
    <dbReference type="NCBI Taxonomy" id="1088"/>
    <lineage>
        <taxon>Bacteria</taxon>
        <taxon>Pseudomonadati</taxon>
        <taxon>Pseudomonadota</taxon>
        <taxon>Alphaproteobacteria</taxon>
        <taxon>Rhodospirillales</taxon>
        <taxon>Rhodovibrionaceae</taxon>
        <taxon>Rhodovibrio</taxon>
    </lineage>
</organism>
<sequence length="168" mass="18905">MSDNRRTTLDAAATATADIVKPDVNARSQTPLSALLYADNGTPIASTNIRYFPDAELTQGTVKRQRDRVAEVVDPGLRKGIKKGVSRMGFEVTDWQGTEVRDIHGLTALVTRYQRADTQTGSPFQVRLIRVYAASRTFFLTFSYRLAEWILMEPIAERVTRSVRLNRN</sequence>
<evidence type="ECO:0000313" key="2">
    <source>
        <dbReference type="Proteomes" id="UP001296873"/>
    </source>
</evidence>
<dbReference type="EMBL" id="NRRL01000001">
    <property type="protein sequence ID" value="MBK1666466.1"/>
    <property type="molecule type" value="Genomic_DNA"/>
</dbReference>
<proteinExistence type="predicted"/>
<evidence type="ECO:0000313" key="1">
    <source>
        <dbReference type="EMBL" id="MBK1666466.1"/>
    </source>
</evidence>
<reference evidence="1 2" key="1">
    <citation type="journal article" date="2020" name="Microorganisms">
        <title>Osmotic Adaptation and Compatible Solute Biosynthesis of Phototrophic Bacteria as Revealed from Genome Analyses.</title>
        <authorList>
            <person name="Imhoff J.F."/>
            <person name="Rahn T."/>
            <person name="Kunzel S."/>
            <person name="Keller A."/>
            <person name="Neulinger S.C."/>
        </authorList>
    </citation>
    <scope>NUCLEOTIDE SEQUENCE [LARGE SCALE GENOMIC DNA]</scope>
    <source>
        <strain evidence="1 2">DSM 9895</strain>
    </source>
</reference>
<keyword evidence="2" id="KW-1185">Reference proteome</keyword>
<name>A0ABS1D7S8_9PROT</name>
<comment type="caution">
    <text evidence="1">The sequence shown here is derived from an EMBL/GenBank/DDBJ whole genome shotgun (WGS) entry which is preliminary data.</text>
</comment>
<protein>
    <submittedName>
        <fullName evidence="1">Uncharacterized protein</fullName>
    </submittedName>
</protein>
<dbReference type="Proteomes" id="UP001296873">
    <property type="component" value="Unassembled WGS sequence"/>
</dbReference>